<keyword evidence="3" id="KW-0813">Transport</keyword>
<feature type="transmembrane region" description="Helical" evidence="9">
    <location>
        <begin position="208"/>
        <end position="227"/>
    </location>
</feature>
<dbReference type="GO" id="GO:0050801">
    <property type="term" value="P:monoatomic ion homeostasis"/>
    <property type="evidence" value="ECO:0007669"/>
    <property type="project" value="TreeGrafter"/>
</dbReference>
<dbReference type="PANTHER" id="PTHR11453">
    <property type="entry name" value="ANION EXCHANGE PROTEIN"/>
    <property type="match status" value="1"/>
</dbReference>
<feature type="transmembrane region" description="Helical" evidence="9">
    <location>
        <begin position="387"/>
        <end position="407"/>
    </location>
</feature>
<evidence type="ECO:0000256" key="6">
    <source>
        <dbReference type="ARBA" id="ARBA00022989"/>
    </source>
</evidence>
<feature type="transmembrane region" description="Helical" evidence="9">
    <location>
        <begin position="287"/>
        <end position="305"/>
    </location>
</feature>
<feature type="transmembrane region" description="Helical" evidence="9">
    <location>
        <begin position="317"/>
        <end position="335"/>
    </location>
</feature>
<dbReference type="EMBL" id="SJPO01000005">
    <property type="protein sequence ID" value="TWT76917.1"/>
    <property type="molecule type" value="Genomic_DNA"/>
</dbReference>
<dbReference type="PANTHER" id="PTHR11453:SF127">
    <property type="entry name" value="SOLUTE CARRIER FAMILY 4 MEMBER 11"/>
    <property type="match status" value="1"/>
</dbReference>
<evidence type="ECO:0000259" key="10">
    <source>
        <dbReference type="PROSITE" id="PS51094"/>
    </source>
</evidence>
<dbReference type="InterPro" id="IPR002178">
    <property type="entry name" value="PTS_EIIA_type-2_dom"/>
</dbReference>
<dbReference type="GO" id="GO:0016740">
    <property type="term" value="F:transferase activity"/>
    <property type="evidence" value="ECO:0007669"/>
    <property type="project" value="UniProtKB-KW"/>
</dbReference>
<dbReference type="Proteomes" id="UP000318478">
    <property type="component" value="Unassembled WGS sequence"/>
</dbReference>
<name>A0A5C5YQ72_9BACT</name>
<feature type="transmembrane region" description="Helical" evidence="9">
    <location>
        <begin position="559"/>
        <end position="578"/>
    </location>
</feature>
<evidence type="ECO:0000256" key="2">
    <source>
        <dbReference type="ARBA" id="ARBA00010993"/>
    </source>
</evidence>
<evidence type="ECO:0000256" key="5">
    <source>
        <dbReference type="ARBA" id="ARBA00022692"/>
    </source>
</evidence>
<accession>A0A5C5YQ72</accession>
<protein>
    <submittedName>
        <fullName evidence="11">Nitrogen regulatory protein</fullName>
        <ecNumber evidence="11">2.7.1.-</ecNumber>
    </submittedName>
</protein>
<feature type="transmembrane region" description="Helical" evidence="9">
    <location>
        <begin position="355"/>
        <end position="375"/>
    </location>
</feature>
<keyword evidence="8 9" id="KW-0472">Membrane</keyword>
<evidence type="ECO:0000313" key="11">
    <source>
        <dbReference type="EMBL" id="TWT76917.1"/>
    </source>
</evidence>
<dbReference type="Pfam" id="PF00955">
    <property type="entry name" value="HCO3_cotransp"/>
    <property type="match status" value="2"/>
</dbReference>
<proteinExistence type="inferred from homology"/>
<evidence type="ECO:0000256" key="4">
    <source>
        <dbReference type="ARBA" id="ARBA00022475"/>
    </source>
</evidence>
<comment type="subcellular location">
    <subcellularLocation>
        <location evidence="1">Cell membrane</location>
        <topology evidence="1">Multi-pass membrane protein</topology>
    </subcellularLocation>
</comment>
<dbReference type="AlphaFoldDB" id="A0A5C5YQ72"/>
<evidence type="ECO:0000256" key="3">
    <source>
        <dbReference type="ARBA" id="ARBA00022448"/>
    </source>
</evidence>
<dbReference type="InterPro" id="IPR003020">
    <property type="entry name" value="HCO3_transpt_euk"/>
</dbReference>
<dbReference type="SUPFAM" id="SSF55804">
    <property type="entry name" value="Phoshotransferase/anion transport protein"/>
    <property type="match status" value="1"/>
</dbReference>
<keyword evidence="4" id="KW-1003">Cell membrane</keyword>
<dbReference type="Gene3D" id="1.10.287.570">
    <property type="entry name" value="Helical hairpin bin"/>
    <property type="match status" value="1"/>
</dbReference>
<dbReference type="GO" id="GO:0005452">
    <property type="term" value="F:solute:inorganic anion antiporter activity"/>
    <property type="evidence" value="ECO:0007669"/>
    <property type="project" value="InterPro"/>
</dbReference>
<dbReference type="PROSITE" id="PS51094">
    <property type="entry name" value="PTS_EIIA_TYPE_2"/>
    <property type="match status" value="1"/>
</dbReference>
<reference evidence="11 12" key="1">
    <citation type="submission" date="2019-02" db="EMBL/GenBank/DDBJ databases">
        <title>Deep-cultivation of Planctomycetes and their phenomic and genomic characterization uncovers novel biology.</title>
        <authorList>
            <person name="Wiegand S."/>
            <person name="Jogler M."/>
            <person name="Boedeker C."/>
            <person name="Pinto D."/>
            <person name="Vollmers J."/>
            <person name="Rivas-Marin E."/>
            <person name="Kohn T."/>
            <person name="Peeters S.H."/>
            <person name="Heuer A."/>
            <person name="Rast P."/>
            <person name="Oberbeckmann S."/>
            <person name="Bunk B."/>
            <person name="Jeske O."/>
            <person name="Meyerdierks A."/>
            <person name="Storesund J.E."/>
            <person name="Kallscheuer N."/>
            <person name="Luecker S."/>
            <person name="Lage O.M."/>
            <person name="Pohl T."/>
            <person name="Merkel B.J."/>
            <person name="Hornburger P."/>
            <person name="Mueller R.-W."/>
            <person name="Bruemmer F."/>
            <person name="Labrenz M."/>
            <person name="Spormann A.M."/>
            <person name="Op Den Camp H."/>
            <person name="Overmann J."/>
            <person name="Amann R."/>
            <person name="Jetten M.S.M."/>
            <person name="Mascher T."/>
            <person name="Medema M.H."/>
            <person name="Devos D.P."/>
            <person name="Kaster A.-K."/>
            <person name="Ovreas L."/>
            <person name="Rohde M."/>
            <person name="Galperin M.Y."/>
            <person name="Jogler C."/>
        </authorList>
    </citation>
    <scope>NUCLEOTIDE SEQUENCE [LARGE SCALE GENOMIC DNA]</scope>
    <source>
        <strain evidence="11 12">Pla123a</strain>
    </source>
</reference>
<keyword evidence="7" id="KW-0406">Ion transport</keyword>
<dbReference type="Pfam" id="PF00359">
    <property type="entry name" value="PTS_EIIA_2"/>
    <property type="match status" value="1"/>
</dbReference>
<feature type="transmembrane region" description="Helical" evidence="9">
    <location>
        <begin position="610"/>
        <end position="630"/>
    </location>
</feature>
<keyword evidence="6 9" id="KW-1133">Transmembrane helix</keyword>
<feature type="transmembrane region" description="Helical" evidence="9">
    <location>
        <begin position="440"/>
        <end position="459"/>
    </location>
</feature>
<dbReference type="InterPro" id="IPR011531">
    <property type="entry name" value="HCO3_transpt-like_TM_dom"/>
</dbReference>
<organism evidence="11 12">
    <name type="scientific">Posidoniimonas polymericola</name>
    <dbReference type="NCBI Taxonomy" id="2528002"/>
    <lineage>
        <taxon>Bacteria</taxon>
        <taxon>Pseudomonadati</taxon>
        <taxon>Planctomycetota</taxon>
        <taxon>Planctomycetia</taxon>
        <taxon>Pirellulales</taxon>
        <taxon>Lacipirellulaceae</taxon>
        <taxon>Posidoniimonas</taxon>
    </lineage>
</organism>
<evidence type="ECO:0000256" key="7">
    <source>
        <dbReference type="ARBA" id="ARBA00023065"/>
    </source>
</evidence>
<dbReference type="GO" id="GO:0006820">
    <property type="term" value="P:monoatomic anion transport"/>
    <property type="evidence" value="ECO:0007669"/>
    <property type="project" value="InterPro"/>
</dbReference>
<dbReference type="EC" id="2.7.1.-" evidence="11"/>
<dbReference type="OrthoDB" id="233552at2"/>
<feature type="domain" description="PTS EIIA type-2" evidence="10">
    <location>
        <begin position="6"/>
        <end position="152"/>
    </location>
</feature>
<keyword evidence="12" id="KW-1185">Reference proteome</keyword>
<feature type="transmembrane region" description="Helical" evidence="9">
    <location>
        <begin position="239"/>
        <end position="267"/>
    </location>
</feature>
<evidence type="ECO:0000256" key="8">
    <source>
        <dbReference type="ARBA" id="ARBA00023136"/>
    </source>
</evidence>
<evidence type="ECO:0000313" key="12">
    <source>
        <dbReference type="Proteomes" id="UP000318478"/>
    </source>
</evidence>
<dbReference type="CDD" id="cd00211">
    <property type="entry name" value="PTS_IIA_fru"/>
    <property type="match status" value="1"/>
</dbReference>
<dbReference type="GO" id="GO:0005886">
    <property type="term" value="C:plasma membrane"/>
    <property type="evidence" value="ECO:0007669"/>
    <property type="project" value="UniProtKB-SubCell"/>
</dbReference>
<dbReference type="RefSeq" id="WP_146587070.1">
    <property type="nucleotide sequence ID" value="NZ_SJPO01000005.1"/>
</dbReference>
<dbReference type="FunFam" id="1.10.287.570:FF:000001">
    <property type="entry name" value="Anion exchange protein"/>
    <property type="match status" value="1"/>
</dbReference>
<evidence type="ECO:0000256" key="1">
    <source>
        <dbReference type="ARBA" id="ARBA00004651"/>
    </source>
</evidence>
<dbReference type="Gene3D" id="3.40.930.10">
    <property type="entry name" value="Mannitol-specific EII, Chain A"/>
    <property type="match status" value="1"/>
</dbReference>
<gene>
    <name evidence="11" type="primary">ptsN</name>
    <name evidence="11" type="ORF">Pla123a_23420</name>
</gene>
<keyword evidence="11" id="KW-0808">Transferase</keyword>
<comment type="similarity">
    <text evidence="2">Belongs to the anion exchanger (TC 2.A.31) family.</text>
</comment>
<keyword evidence="5 9" id="KW-0812">Transmembrane</keyword>
<comment type="caution">
    <text evidence="11">The sequence shown here is derived from an EMBL/GenBank/DDBJ whole genome shotgun (WGS) entry which is preliminary data.</text>
</comment>
<evidence type="ECO:0000256" key="9">
    <source>
        <dbReference type="SAM" id="Phobius"/>
    </source>
</evidence>
<dbReference type="InterPro" id="IPR016152">
    <property type="entry name" value="PTrfase/Anion_transptr"/>
</dbReference>
<feature type="transmembrane region" description="Helical" evidence="9">
    <location>
        <begin position="480"/>
        <end position="503"/>
    </location>
</feature>
<sequence length="683" mass="75162">MQVLRDCFHPDNVLLDVPAHDLPTVFRVAVQHLVDTGRVDEDRAADVQTALLRREAEASTAIGHAVAVPHVYLPAIKEAAVLYVRLEHPINLGAPDGVPTQHLFFLLGPPDATSAHLDTLASVARLMADDEFRYEVGKARTTDDLAGSLEGYLQRTTITAEEEPPGAVGLEWTGRPAGGLIQDIARKAPWYARDFINGLNPKCIGSTVFLFFACLAPALTFGGLLAGGTGDQIGTVEMIVATAASGLIYALLGGQPLIILGFTGPVLVVTVKLHELCQAWDVEFLPTYGWVGLWTAGFLLLMSLLDASFLMRFFTRFTDEIFSALMSLIFIQYALQKLAAEFQGLEANEHHDTALLSLLLALGTFYIAMSLSGLRRSDYLLPWMREFLADFGPMIALASMALVAFWMDEVFLDSLKAPADGFGTTNGRDWLVDLTAAPGWVRWAAAGPGLLVAVLIFLVQNITARLVNSPDHKLRHGHGYHLDLGVLAIVTAVFSLFGLPWFAAATVRSLNHVRSLATFEEVARRGGSPHERIIHVRENRVTGIAIHLLIALSLLLLPWLQYVPLAVLYGVFLFMGVVSMAGNQFFERVSLWVKDPDLYPMTHYIRRAPIWVIHSFTGVQFVCLGVLWVINLNKNPAISILFPVFIALLVPVRFALNRVYRRPHLEALDAAEEPEDETTHWAA</sequence>
<feature type="transmembrane region" description="Helical" evidence="9">
    <location>
        <begin position="636"/>
        <end position="656"/>
    </location>
</feature>